<proteinExistence type="predicted"/>
<name>A0ABP7BQQ1_9PSEU</name>
<comment type="caution">
    <text evidence="1">The sequence shown here is derived from an EMBL/GenBank/DDBJ whole genome shotgun (WGS) entry which is preliminary data.</text>
</comment>
<sequence length="212" mass="23891">MVALHVYCVASAVASWLASHTSTHLPLCATLIRTAPRWCRWIIGLVLEKHVRQDELVEYVEENLRLIVAGLYDLAGEQAPQPDPVREAAVPSLVAPAEETTKAAMERIGPLRDVLDELTGRPDVIAAHATTWFNIAVAQREMADELEDFIERDVPAWDGAAEHQRLMGHNIEALRGLSWRWRRRTRRSGGWRAGSRCTGWRCTPPSRTWRTG</sequence>
<protein>
    <submittedName>
        <fullName evidence="1">Uncharacterized protein</fullName>
    </submittedName>
</protein>
<accession>A0ABP7BQQ1</accession>
<keyword evidence="2" id="KW-1185">Reference proteome</keyword>
<gene>
    <name evidence="1" type="ORF">GCM10022267_62440</name>
</gene>
<evidence type="ECO:0000313" key="1">
    <source>
        <dbReference type="EMBL" id="GAA3667441.1"/>
    </source>
</evidence>
<dbReference type="EMBL" id="BAABBE010000021">
    <property type="protein sequence ID" value="GAA3667441.1"/>
    <property type="molecule type" value="Genomic_DNA"/>
</dbReference>
<evidence type="ECO:0000313" key="2">
    <source>
        <dbReference type="Proteomes" id="UP001500711"/>
    </source>
</evidence>
<dbReference type="Proteomes" id="UP001500711">
    <property type="component" value="Unassembled WGS sequence"/>
</dbReference>
<reference evidence="2" key="1">
    <citation type="journal article" date="2019" name="Int. J. Syst. Evol. Microbiol.">
        <title>The Global Catalogue of Microorganisms (GCM) 10K type strain sequencing project: providing services to taxonomists for standard genome sequencing and annotation.</title>
        <authorList>
            <consortium name="The Broad Institute Genomics Platform"/>
            <consortium name="The Broad Institute Genome Sequencing Center for Infectious Disease"/>
            <person name="Wu L."/>
            <person name="Ma J."/>
        </authorList>
    </citation>
    <scope>NUCLEOTIDE SEQUENCE [LARGE SCALE GENOMIC DNA]</scope>
    <source>
        <strain evidence="2">JCM 17494</strain>
    </source>
</reference>
<organism evidence="1 2">
    <name type="scientific">Lentzea roselyniae</name>
    <dbReference type="NCBI Taxonomy" id="531940"/>
    <lineage>
        <taxon>Bacteria</taxon>
        <taxon>Bacillati</taxon>
        <taxon>Actinomycetota</taxon>
        <taxon>Actinomycetes</taxon>
        <taxon>Pseudonocardiales</taxon>
        <taxon>Pseudonocardiaceae</taxon>
        <taxon>Lentzea</taxon>
    </lineage>
</organism>